<name>A0A843WC40_COLES</name>
<comment type="caution">
    <text evidence="1">The sequence shown here is derived from an EMBL/GenBank/DDBJ whole genome shotgun (WGS) entry which is preliminary data.</text>
</comment>
<protein>
    <submittedName>
        <fullName evidence="1">Uncharacterized protein</fullName>
    </submittedName>
</protein>
<evidence type="ECO:0000313" key="2">
    <source>
        <dbReference type="Proteomes" id="UP000652761"/>
    </source>
</evidence>
<sequence>MVGFVLGLRIRVGVSQRLREPTCGVAFTGIGLLPMDPVEGSCLVGCPLVVGVCAVLAVCLALRACAPLCVVLCSVDVIAQAKQMLCVLCCTTG</sequence>
<dbReference type="AlphaFoldDB" id="A0A843WC40"/>
<accession>A0A843WC40</accession>
<proteinExistence type="predicted"/>
<evidence type="ECO:0000313" key="1">
    <source>
        <dbReference type="EMBL" id="MQM00560.1"/>
    </source>
</evidence>
<dbReference type="Proteomes" id="UP000652761">
    <property type="component" value="Unassembled WGS sequence"/>
</dbReference>
<organism evidence="1 2">
    <name type="scientific">Colocasia esculenta</name>
    <name type="common">Wild taro</name>
    <name type="synonym">Arum esculentum</name>
    <dbReference type="NCBI Taxonomy" id="4460"/>
    <lineage>
        <taxon>Eukaryota</taxon>
        <taxon>Viridiplantae</taxon>
        <taxon>Streptophyta</taxon>
        <taxon>Embryophyta</taxon>
        <taxon>Tracheophyta</taxon>
        <taxon>Spermatophyta</taxon>
        <taxon>Magnoliopsida</taxon>
        <taxon>Liliopsida</taxon>
        <taxon>Araceae</taxon>
        <taxon>Aroideae</taxon>
        <taxon>Colocasieae</taxon>
        <taxon>Colocasia</taxon>
    </lineage>
</organism>
<gene>
    <name evidence="1" type="ORF">Taro_033294</name>
</gene>
<reference evidence="1" key="1">
    <citation type="submission" date="2017-07" db="EMBL/GenBank/DDBJ databases">
        <title>Taro Niue Genome Assembly and Annotation.</title>
        <authorList>
            <person name="Atibalentja N."/>
            <person name="Keating K."/>
            <person name="Fields C.J."/>
        </authorList>
    </citation>
    <scope>NUCLEOTIDE SEQUENCE</scope>
    <source>
        <strain evidence="1">Niue_2</strain>
        <tissue evidence="1">Leaf</tissue>
    </source>
</reference>
<keyword evidence="2" id="KW-1185">Reference proteome</keyword>
<dbReference type="EMBL" id="NMUH01002533">
    <property type="protein sequence ID" value="MQM00560.1"/>
    <property type="molecule type" value="Genomic_DNA"/>
</dbReference>